<evidence type="ECO:0000256" key="11">
    <source>
        <dbReference type="ARBA" id="ARBA00047984"/>
    </source>
</evidence>
<dbReference type="InterPro" id="IPR027417">
    <property type="entry name" value="P-loop_NTPase"/>
</dbReference>
<dbReference type="Pfam" id="PF21634">
    <property type="entry name" value="MOV-10_beta-barrel"/>
    <property type="match status" value="1"/>
</dbReference>
<protein>
    <recommendedName>
        <fullName evidence="3">RNA helicase</fullName>
        <ecNumber evidence="3">3.6.4.13</ecNumber>
    </recommendedName>
</protein>
<evidence type="ECO:0000256" key="12">
    <source>
        <dbReference type="SAM" id="MobiDB-lite"/>
    </source>
</evidence>
<dbReference type="SUPFAM" id="SSF52540">
    <property type="entry name" value="P-loop containing nucleoside triphosphate hydrolases"/>
    <property type="match status" value="1"/>
</dbReference>
<evidence type="ECO:0000256" key="10">
    <source>
        <dbReference type="ARBA" id="ARBA00023158"/>
    </source>
</evidence>
<dbReference type="CDD" id="cd18038">
    <property type="entry name" value="DEXXQc_Helz-like"/>
    <property type="match status" value="1"/>
</dbReference>
<evidence type="ECO:0000259" key="13">
    <source>
        <dbReference type="Pfam" id="PF13086"/>
    </source>
</evidence>
<feature type="region of interest" description="Disordered" evidence="12">
    <location>
        <begin position="817"/>
        <end position="848"/>
    </location>
</feature>
<dbReference type="GO" id="GO:0005524">
    <property type="term" value="F:ATP binding"/>
    <property type="evidence" value="ECO:0007669"/>
    <property type="project" value="UniProtKB-KW"/>
</dbReference>
<evidence type="ECO:0000313" key="17">
    <source>
        <dbReference type="Proteomes" id="UP000077266"/>
    </source>
</evidence>
<proteinExistence type="inferred from homology"/>
<keyword evidence="5" id="KW-0547">Nucleotide-binding</keyword>
<dbReference type="InterPro" id="IPR041679">
    <property type="entry name" value="DNA2/NAM7-like_C"/>
</dbReference>
<feature type="domain" description="Helicase MOV-10-like beta-barrel" evidence="15">
    <location>
        <begin position="216"/>
        <end position="286"/>
    </location>
</feature>
<keyword evidence="10" id="KW-0943">RNA-mediated gene silencing</keyword>
<keyword evidence="6 16" id="KW-0378">Hydrolase</keyword>
<keyword evidence="9" id="KW-0694">RNA-binding</keyword>
<evidence type="ECO:0000256" key="7">
    <source>
        <dbReference type="ARBA" id="ARBA00022806"/>
    </source>
</evidence>
<dbReference type="PANTHER" id="PTHR45418">
    <property type="entry name" value="CANCER/TESTIS ANTIGEN 55"/>
    <property type="match status" value="1"/>
</dbReference>
<dbReference type="GO" id="GO:0032574">
    <property type="term" value="F:5'-3' RNA helicase activity"/>
    <property type="evidence" value="ECO:0007669"/>
    <property type="project" value="InterPro"/>
</dbReference>
<comment type="catalytic activity">
    <reaction evidence="11">
        <text>ATP + H2O = ADP + phosphate + H(+)</text>
        <dbReference type="Rhea" id="RHEA:13065"/>
        <dbReference type="ChEBI" id="CHEBI:15377"/>
        <dbReference type="ChEBI" id="CHEBI:15378"/>
        <dbReference type="ChEBI" id="CHEBI:30616"/>
        <dbReference type="ChEBI" id="CHEBI:43474"/>
        <dbReference type="ChEBI" id="CHEBI:456216"/>
        <dbReference type="EC" id="3.6.4.13"/>
    </reaction>
</comment>
<evidence type="ECO:0000256" key="9">
    <source>
        <dbReference type="ARBA" id="ARBA00022884"/>
    </source>
</evidence>
<evidence type="ECO:0000256" key="2">
    <source>
        <dbReference type="ARBA" id="ARBA00005601"/>
    </source>
</evidence>
<dbReference type="EMBL" id="KV426347">
    <property type="protein sequence ID" value="KZV82088.1"/>
    <property type="molecule type" value="Genomic_DNA"/>
</dbReference>
<evidence type="ECO:0000256" key="5">
    <source>
        <dbReference type="ARBA" id="ARBA00022741"/>
    </source>
</evidence>
<accession>A0A165C9W8</accession>
<keyword evidence="4" id="KW-0963">Cytoplasm</keyword>
<dbReference type="CDD" id="cd18808">
    <property type="entry name" value="SF1_C_Upf1"/>
    <property type="match status" value="1"/>
</dbReference>
<name>A0A165C9W8_EXIGL</name>
<dbReference type="InterPro" id="IPR047187">
    <property type="entry name" value="SF1_C_Upf1"/>
</dbReference>
<dbReference type="InterPro" id="IPR049080">
    <property type="entry name" value="MOV-10-like_beta-barrel"/>
</dbReference>
<feature type="domain" description="DNA2/NAM7 helicase helicase" evidence="13">
    <location>
        <begin position="456"/>
        <end position="530"/>
    </location>
</feature>
<comment type="similarity">
    <text evidence="2">Belongs to the DNA2/NAM7 helicase family. SDE3 subfamily.</text>
</comment>
<evidence type="ECO:0000256" key="3">
    <source>
        <dbReference type="ARBA" id="ARBA00012552"/>
    </source>
</evidence>
<feature type="domain" description="DNA2/NAM7 helicase helicase" evidence="13">
    <location>
        <begin position="345"/>
        <end position="427"/>
    </location>
</feature>
<gene>
    <name evidence="16" type="ORF">EXIGLDRAFT_657544</name>
</gene>
<evidence type="ECO:0000259" key="14">
    <source>
        <dbReference type="Pfam" id="PF13087"/>
    </source>
</evidence>
<keyword evidence="8" id="KW-0067">ATP-binding</keyword>
<organism evidence="16 17">
    <name type="scientific">Exidia glandulosa HHB12029</name>
    <dbReference type="NCBI Taxonomy" id="1314781"/>
    <lineage>
        <taxon>Eukaryota</taxon>
        <taxon>Fungi</taxon>
        <taxon>Dikarya</taxon>
        <taxon>Basidiomycota</taxon>
        <taxon>Agaricomycotina</taxon>
        <taxon>Agaricomycetes</taxon>
        <taxon>Auriculariales</taxon>
        <taxon>Exidiaceae</taxon>
        <taxon>Exidia</taxon>
    </lineage>
</organism>
<dbReference type="Gene3D" id="3.40.50.300">
    <property type="entry name" value="P-loop containing nucleotide triphosphate hydrolases"/>
    <property type="match status" value="2"/>
</dbReference>
<dbReference type="Proteomes" id="UP000077266">
    <property type="component" value="Unassembled WGS sequence"/>
</dbReference>
<comment type="subcellular location">
    <subcellularLocation>
        <location evidence="1">Cytoplasm</location>
        <location evidence="1">Cytoplasmic ribonucleoprotein granule</location>
    </subcellularLocation>
</comment>
<evidence type="ECO:0000256" key="4">
    <source>
        <dbReference type="ARBA" id="ARBA00022490"/>
    </source>
</evidence>
<dbReference type="GO" id="GO:0016787">
    <property type="term" value="F:hydrolase activity"/>
    <property type="evidence" value="ECO:0007669"/>
    <property type="project" value="UniProtKB-KW"/>
</dbReference>
<dbReference type="GO" id="GO:0003723">
    <property type="term" value="F:RNA binding"/>
    <property type="evidence" value="ECO:0007669"/>
    <property type="project" value="UniProtKB-KW"/>
</dbReference>
<dbReference type="InterPro" id="IPR041677">
    <property type="entry name" value="DNA2/NAM7_AAA_11"/>
</dbReference>
<dbReference type="AlphaFoldDB" id="A0A165C9W8"/>
<feature type="domain" description="DNA2/NAM7 helicase-like C-terminal" evidence="14">
    <location>
        <begin position="559"/>
        <end position="756"/>
    </location>
</feature>
<dbReference type="Pfam" id="PF13086">
    <property type="entry name" value="AAA_11"/>
    <property type="match status" value="2"/>
</dbReference>
<dbReference type="GO" id="GO:0036464">
    <property type="term" value="C:cytoplasmic ribonucleoprotein granule"/>
    <property type="evidence" value="ECO:0007669"/>
    <property type="project" value="UniProtKB-SubCell"/>
</dbReference>
<dbReference type="PANTHER" id="PTHR45418:SF1">
    <property type="entry name" value="CANCER_TESTIS ANTIGEN 55"/>
    <property type="match status" value="1"/>
</dbReference>
<dbReference type="FunFam" id="3.40.50.300:FF:000608">
    <property type="entry name" value="Mov10 RISC complex RNA helicase"/>
    <property type="match status" value="1"/>
</dbReference>
<sequence>MQHQQVSKTVAVGIPPDQHASSLKVEFWSKMRRQGRKRPYTPNFKVEISHPRRFLLAGEESSLTVIFCPFRGRRGQYRDTMLLTFKDSESGKEVKIRRRLTAVVTTGEDFHLLRPTSDYTPRMIRPRVDPKDIVPGPTGPALSEVKWVHPLQLALVPRKLKAVLSQQRNNDVEMRNILINLGLIPSGPLTEDNHTRLFRALLHVEEESLSLDLQLYDMTGVVLKAHGDFYMLRVAGLSEGRPSVIVGDSIRARASGTKDRWFQGRVFAVLLDEVKVKFHGSFDEAIAANADVQFELNRLPLRRMHQAIDVQLPSTRILFPAEAHIQGTGDPGSLPQPCNRKIAGNEQQLHAVARITNMPPGSPPFVVFGPPGTGKTMTVVEAIRQLTLKAPSVRVLACAPSNSAADILAERLAAEGMSPSELFRLNAPSRSREQLPKGLATYSRLSADNVFTVPPVNVLSTFKVVVSTCLSASVPYGIDMPRGHFSHIFVDEGGQAMEPEALIAIRTLGDAYTNLIVAGDPKQLGPICRSRIAEEIEPEDSGRHLGLGWSYLDRLMERDMYDDGYRGVTWVKLLKNWRSHPSILEYPNEAFYQGELEAHADPAVVNSLLRFESLPNKQFPIIFHGIAGKDEREAESPSYFNRDEASLVKKYVMELFDDKRFRLKDEHIGIIAPYSAQCGKIRQLLRKQFPARNIKVGSVEEFQGQERRVIILSAVRSKPEGEDEDDRHGIGFVKNPRRFNVAITRAQALLIVIGNPDLLYQDEHWRGFMAFVDRNGGWTGLEPDWDTRERDDTGFADAISEAVEQADRQVPGRARTIGMGAQRGGGRSGARQFNPRSAEQGSGWRNAL</sequence>
<dbReference type="InterPro" id="IPR026122">
    <property type="entry name" value="MOV-10/SDE3_DEXXQ/H-box"/>
</dbReference>
<dbReference type="EC" id="3.6.4.13" evidence="3"/>
<evidence type="ECO:0000256" key="6">
    <source>
        <dbReference type="ARBA" id="ARBA00022801"/>
    </source>
</evidence>
<dbReference type="InParanoid" id="A0A165C9W8"/>
<evidence type="ECO:0000256" key="8">
    <source>
        <dbReference type="ARBA" id="ARBA00022840"/>
    </source>
</evidence>
<keyword evidence="17" id="KW-1185">Reference proteome</keyword>
<evidence type="ECO:0000256" key="1">
    <source>
        <dbReference type="ARBA" id="ARBA00004331"/>
    </source>
</evidence>
<keyword evidence="7" id="KW-0347">Helicase</keyword>
<dbReference type="OrthoDB" id="6513042at2759"/>
<evidence type="ECO:0000313" key="16">
    <source>
        <dbReference type="EMBL" id="KZV82088.1"/>
    </source>
</evidence>
<dbReference type="Pfam" id="PF13087">
    <property type="entry name" value="AAA_12"/>
    <property type="match status" value="1"/>
</dbReference>
<reference evidence="16 17" key="1">
    <citation type="journal article" date="2016" name="Mol. Biol. Evol.">
        <title>Comparative Genomics of Early-Diverging Mushroom-Forming Fungi Provides Insights into the Origins of Lignocellulose Decay Capabilities.</title>
        <authorList>
            <person name="Nagy L.G."/>
            <person name="Riley R."/>
            <person name="Tritt A."/>
            <person name="Adam C."/>
            <person name="Daum C."/>
            <person name="Floudas D."/>
            <person name="Sun H."/>
            <person name="Yadav J.S."/>
            <person name="Pangilinan J."/>
            <person name="Larsson K.H."/>
            <person name="Matsuura K."/>
            <person name="Barry K."/>
            <person name="Labutti K."/>
            <person name="Kuo R."/>
            <person name="Ohm R.A."/>
            <person name="Bhattacharya S.S."/>
            <person name="Shirouzu T."/>
            <person name="Yoshinaga Y."/>
            <person name="Martin F.M."/>
            <person name="Grigoriev I.V."/>
            <person name="Hibbett D.S."/>
        </authorList>
    </citation>
    <scope>NUCLEOTIDE SEQUENCE [LARGE SCALE GENOMIC DNA]</scope>
    <source>
        <strain evidence="16 17">HHB12029</strain>
    </source>
</reference>
<evidence type="ECO:0000259" key="15">
    <source>
        <dbReference type="Pfam" id="PF21634"/>
    </source>
</evidence>
<dbReference type="STRING" id="1314781.A0A165C9W8"/>
<dbReference type="GO" id="GO:0031047">
    <property type="term" value="P:regulatory ncRNA-mediated gene silencing"/>
    <property type="evidence" value="ECO:0007669"/>
    <property type="project" value="UniProtKB-KW"/>
</dbReference>